<name>A0A2Z6MSA3_TRISU</name>
<dbReference type="OrthoDB" id="848707at2759"/>
<evidence type="ECO:0000259" key="2">
    <source>
        <dbReference type="Pfam" id="PF20167"/>
    </source>
</evidence>
<feature type="domain" description="Putative plant transposon protein" evidence="2">
    <location>
        <begin position="280"/>
        <end position="458"/>
    </location>
</feature>
<evidence type="ECO:0000256" key="1">
    <source>
        <dbReference type="SAM" id="MobiDB-lite"/>
    </source>
</evidence>
<proteinExistence type="predicted"/>
<evidence type="ECO:0000313" key="3">
    <source>
        <dbReference type="EMBL" id="GAU35524.1"/>
    </source>
</evidence>
<feature type="compositionally biased region" description="Low complexity" evidence="1">
    <location>
        <begin position="207"/>
        <end position="221"/>
    </location>
</feature>
<feature type="compositionally biased region" description="Low complexity" evidence="1">
    <location>
        <begin position="41"/>
        <end position="53"/>
    </location>
</feature>
<feature type="compositionally biased region" description="Basic and acidic residues" evidence="1">
    <location>
        <begin position="151"/>
        <end position="163"/>
    </location>
</feature>
<keyword evidence="4" id="KW-1185">Reference proteome</keyword>
<organism evidence="3 4">
    <name type="scientific">Trifolium subterraneum</name>
    <name type="common">Subterranean clover</name>
    <dbReference type="NCBI Taxonomy" id="3900"/>
    <lineage>
        <taxon>Eukaryota</taxon>
        <taxon>Viridiplantae</taxon>
        <taxon>Streptophyta</taxon>
        <taxon>Embryophyta</taxon>
        <taxon>Tracheophyta</taxon>
        <taxon>Spermatophyta</taxon>
        <taxon>Magnoliopsida</taxon>
        <taxon>eudicotyledons</taxon>
        <taxon>Gunneridae</taxon>
        <taxon>Pentapetalae</taxon>
        <taxon>rosids</taxon>
        <taxon>fabids</taxon>
        <taxon>Fabales</taxon>
        <taxon>Fabaceae</taxon>
        <taxon>Papilionoideae</taxon>
        <taxon>50 kb inversion clade</taxon>
        <taxon>NPAAA clade</taxon>
        <taxon>Hologalegina</taxon>
        <taxon>IRL clade</taxon>
        <taxon>Trifolieae</taxon>
        <taxon>Trifolium</taxon>
    </lineage>
</organism>
<evidence type="ECO:0000313" key="4">
    <source>
        <dbReference type="Proteomes" id="UP000242715"/>
    </source>
</evidence>
<dbReference type="AlphaFoldDB" id="A0A2Z6MSA3"/>
<dbReference type="InterPro" id="IPR046796">
    <property type="entry name" value="Transposase_32_dom"/>
</dbReference>
<dbReference type="EMBL" id="DF973593">
    <property type="protein sequence ID" value="GAU35524.1"/>
    <property type="molecule type" value="Genomic_DNA"/>
</dbReference>
<reference evidence="4" key="1">
    <citation type="journal article" date="2017" name="Front. Plant Sci.">
        <title>Climate Clever Clovers: New Paradigm to Reduce the Environmental Footprint of Ruminants by Breeding Low Methanogenic Forages Utilizing Haplotype Variation.</title>
        <authorList>
            <person name="Kaur P."/>
            <person name="Appels R."/>
            <person name="Bayer P.E."/>
            <person name="Keeble-Gagnere G."/>
            <person name="Wang J."/>
            <person name="Hirakawa H."/>
            <person name="Shirasawa K."/>
            <person name="Vercoe P."/>
            <person name="Stefanova K."/>
            <person name="Durmic Z."/>
            <person name="Nichols P."/>
            <person name="Revell C."/>
            <person name="Isobe S.N."/>
            <person name="Edwards D."/>
            <person name="Erskine W."/>
        </authorList>
    </citation>
    <scope>NUCLEOTIDE SEQUENCE [LARGE SCALE GENOMIC DNA]</scope>
    <source>
        <strain evidence="4">cv. Daliak</strain>
    </source>
</reference>
<dbReference type="Proteomes" id="UP000242715">
    <property type="component" value="Unassembled WGS sequence"/>
</dbReference>
<protein>
    <recommendedName>
        <fullName evidence="2">Putative plant transposon protein domain-containing protein</fullName>
    </recommendedName>
</protein>
<feature type="region of interest" description="Disordered" evidence="1">
    <location>
        <begin position="119"/>
        <end position="226"/>
    </location>
</feature>
<accession>A0A2Z6MSA3</accession>
<dbReference type="Pfam" id="PF20167">
    <property type="entry name" value="Transposase_32"/>
    <property type="match status" value="1"/>
</dbReference>
<gene>
    <name evidence="3" type="ORF">TSUD_155550</name>
</gene>
<feature type="compositionally biased region" description="Basic and acidic residues" evidence="1">
    <location>
        <begin position="1"/>
        <end position="16"/>
    </location>
</feature>
<sequence>MARVKEAARKTLHDKNASSSASQSPEKSHSPPSPPSPINHSGNKSSSETSFKSLSNHESDFVVDSSLPAQTKTVDHAQAISNTVHSTVEIEHARQSPVRTLAIGQIYIGTIPITCQPLDIQPLNTEHPPHDENRTQQSKPSPISKKSKKSKSVDSSRIRRSDRIASGCGRKPTIDTNVYTITDEDSEETHSNSSLTKSAPDIRTYSRRPSSSKSLPKTSQSSEEDFLVKNLKKPVPLINQNSLENFEKFSKRKPVLPGRVFNFNDLINTDHDLTKYTNPLGWTNLFNIKETYYPSLISAFYFNAVVLSEKDQIVSDLKGIKVRVTEELFGKLLEIPTEGNKVYGINWFSKLCVDRTSFMKQIFEPGTPLTKDPPSSKLKHEFKMIHNVCLHSIFPRKGSKDKVTHNDMMIMYHLSHQIKLNLPYVLIQHMINTIENENKKVTLPYGMFLTRIFREFKVSFEGEESRNTYTTFTTKNIDRMKKAEDVSSEDHGQKRKREIFEQNANLDLLAEVVTTQEDRLENILPTSVPCDKGKEILPEGNPIVSEPTLVSLDFNAVFEENLNSSLNKFTSVLLNENPTVENTTFENPMYDNPVNTSSPPFATSPHKTFDSFHTSEFLRDLIKTPPPEFPKMPQPIFTDAGPSLPSFPSNFASLGSFCTNSFTNAAHSEAMPPFDSRALKRSKVEVDILQTKKHMVKMYELMDTMYSHMKLEFSTFRTWLVDEFCPAMRVNPPPAVVPPPVPEAPKFDNMSKFAEK</sequence>
<feature type="region of interest" description="Disordered" evidence="1">
    <location>
        <begin position="1"/>
        <end position="53"/>
    </location>
</feature>